<dbReference type="EMBL" id="HE806321">
    <property type="protein sequence ID" value="CCH61555.1"/>
    <property type="molecule type" value="Genomic_DNA"/>
</dbReference>
<keyword evidence="4" id="KW-1185">Reference proteome</keyword>
<feature type="transmembrane region" description="Helical" evidence="1">
    <location>
        <begin position="411"/>
        <end position="437"/>
    </location>
</feature>
<gene>
    <name evidence="3" type="primary">TBLA0F00110</name>
    <name evidence="3" type="ORF">TBLA_0F00110</name>
</gene>
<feature type="domain" description="DUF3533" evidence="2">
    <location>
        <begin position="183"/>
        <end position="589"/>
    </location>
</feature>
<dbReference type="Pfam" id="PF12051">
    <property type="entry name" value="DUF3533"/>
    <property type="match status" value="1"/>
</dbReference>
<feature type="transmembrane region" description="Helical" evidence="1">
    <location>
        <begin position="489"/>
        <end position="510"/>
    </location>
</feature>
<dbReference type="InterPro" id="IPR053001">
    <property type="entry name" value="MNNG_permease-like"/>
</dbReference>
<dbReference type="InterPro" id="IPR022703">
    <property type="entry name" value="DUF3533"/>
</dbReference>
<evidence type="ECO:0000256" key="1">
    <source>
        <dbReference type="SAM" id="Phobius"/>
    </source>
</evidence>
<dbReference type="Proteomes" id="UP000002866">
    <property type="component" value="Chromosome 6"/>
</dbReference>
<keyword evidence="1" id="KW-1133">Transmembrane helix</keyword>
<protein>
    <recommendedName>
        <fullName evidence="2">DUF3533 domain-containing protein</fullName>
    </recommendedName>
</protein>
<feature type="transmembrane region" description="Helical" evidence="1">
    <location>
        <begin position="179"/>
        <end position="198"/>
    </location>
</feature>
<dbReference type="OrthoDB" id="2140105at2759"/>
<dbReference type="InParanoid" id="I2H5A3"/>
<feature type="transmembrane region" description="Helical" evidence="1">
    <location>
        <begin position="578"/>
        <end position="596"/>
    </location>
</feature>
<name>I2H5A3_HENB6</name>
<organism evidence="3 4">
    <name type="scientific">Henningerozyma blattae (strain ATCC 34711 / CBS 6284 / DSM 70876 / NBRC 10599 / NRRL Y-10934 / UCD 77-7)</name>
    <name type="common">Yeast</name>
    <name type="synonym">Tetrapisispora blattae</name>
    <dbReference type="NCBI Taxonomy" id="1071380"/>
    <lineage>
        <taxon>Eukaryota</taxon>
        <taxon>Fungi</taxon>
        <taxon>Dikarya</taxon>
        <taxon>Ascomycota</taxon>
        <taxon>Saccharomycotina</taxon>
        <taxon>Saccharomycetes</taxon>
        <taxon>Saccharomycetales</taxon>
        <taxon>Saccharomycetaceae</taxon>
        <taxon>Henningerozyma</taxon>
    </lineage>
</organism>
<dbReference type="STRING" id="1071380.I2H5A3"/>
<dbReference type="KEGG" id="tbl:TBLA_0F00110"/>
<feature type="transmembrane region" description="Helical" evidence="1">
    <location>
        <begin position="458"/>
        <end position="477"/>
    </location>
</feature>
<dbReference type="GO" id="GO:0016020">
    <property type="term" value="C:membrane"/>
    <property type="evidence" value="ECO:0007669"/>
    <property type="project" value="TreeGrafter"/>
</dbReference>
<evidence type="ECO:0000313" key="3">
    <source>
        <dbReference type="EMBL" id="CCH61555.1"/>
    </source>
</evidence>
<dbReference type="OMA" id="CISKIAR"/>
<dbReference type="PANTHER" id="PTHR34814:SF1">
    <property type="entry name" value="NITROSOGUANIDINE RESISTANCE PROTEIN SNG1"/>
    <property type="match status" value="1"/>
</dbReference>
<dbReference type="GeneID" id="14497095"/>
<keyword evidence="1" id="KW-0812">Transmembrane</keyword>
<reference evidence="3 4" key="1">
    <citation type="journal article" date="2011" name="Proc. Natl. Acad. Sci. U.S.A.">
        <title>Evolutionary erosion of yeast sex chromosomes by mating-type switching accidents.</title>
        <authorList>
            <person name="Gordon J.L."/>
            <person name="Armisen D."/>
            <person name="Proux-Wera E."/>
            <person name="Oheigeartaigh S.S."/>
            <person name="Byrne K.P."/>
            <person name="Wolfe K.H."/>
        </authorList>
    </citation>
    <scope>NUCLEOTIDE SEQUENCE [LARGE SCALE GENOMIC DNA]</scope>
    <source>
        <strain evidence="4">ATCC 34711 / CBS 6284 / DSM 70876 / NBRC 10599 / NRRL Y-10934 / UCD 77-7</strain>
    </source>
</reference>
<keyword evidence="1" id="KW-0472">Membrane</keyword>
<evidence type="ECO:0000259" key="2">
    <source>
        <dbReference type="Pfam" id="PF12051"/>
    </source>
</evidence>
<dbReference type="AlphaFoldDB" id="I2H5A3"/>
<dbReference type="PANTHER" id="PTHR34814">
    <property type="entry name" value="NITROSOGUANIDINE RESISTANCE PROTEIN SNG1"/>
    <property type="match status" value="1"/>
</dbReference>
<sequence length="655" mass="74861">MSKNTEGKASSVGNTLVRGANHLAGTLLGTGNNSDEVNSVVRIINTSNCSSLTSTSSYNYLDDELDSTQNNSKINNNVDFNDLDIINNNADDKASTISMQPLPNPSPYVAASSPRTVPASHVKSTVESIRKRIPTLKINEDEGSSATPIETASMIAIAKEEKNMFQRLGRYKYKILKRYLTSLLCIYCFMIIIFPIFWGSLHGRDHFLNRVRFLVLIEDDNLVSSDNYPFMKTDNMKLTTHVMDFLHKSHKAKYQTYNTSSYIKKFKLEKSENWDNLTEVINEDVINQIHRERFWGALYIRPNVTQNLINSFLPENQKNNTFNFAENFQIWYESSRGPTGVQSVIVPVFTRAEAYFQAYYTDTYLPNLFHNISLSNSQTKILDNLNYTIYAENSFAGFSNNDYRPFPGLQVFIPLAIGIVFALLMTVFQMVLHSGLYKNIRKYLTFKEYILFRIVSQWGTLFFVSIMWAAVAAMVQVNFKKAFGDGGFVVYWMTIYLTMLAMAGANENVLSVILTFEERLMMPWVITFIIINISTSFFDFALNSPFYRLGYALPMHNCVTIFKVVMFNASKHKMGRNYGVLIAWIALNYTLFPFVIKLCDWKKNRNNIKAKAKADASHSKKDKPPITQHIVTTHIVKKEGHEETTHQVLSRSNSN</sequence>
<dbReference type="RefSeq" id="XP_004181074.1">
    <property type="nucleotide sequence ID" value="XM_004181026.1"/>
</dbReference>
<dbReference type="eggNOG" id="ENOG502QUA0">
    <property type="taxonomic scope" value="Eukaryota"/>
</dbReference>
<evidence type="ECO:0000313" key="4">
    <source>
        <dbReference type="Proteomes" id="UP000002866"/>
    </source>
</evidence>
<accession>I2H5A3</accession>
<dbReference type="HOGENOM" id="CLU_020178_0_0_1"/>
<feature type="transmembrane region" description="Helical" evidence="1">
    <location>
        <begin position="522"/>
        <end position="542"/>
    </location>
</feature>
<proteinExistence type="predicted"/>